<feature type="region of interest" description="Disordered" evidence="1">
    <location>
        <begin position="263"/>
        <end position="284"/>
    </location>
</feature>
<proteinExistence type="predicted"/>
<organism evidence="2">
    <name type="scientific">hydrothermal vent metagenome</name>
    <dbReference type="NCBI Taxonomy" id="652676"/>
    <lineage>
        <taxon>unclassified sequences</taxon>
        <taxon>metagenomes</taxon>
        <taxon>ecological metagenomes</taxon>
    </lineage>
</organism>
<reference evidence="2" key="1">
    <citation type="submission" date="2018-06" db="EMBL/GenBank/DDBJ databases">
        <authorList>
            <person name="Zhirakovskaya E."/>
        </authorList>
    </citation>
    <scope>NUCLEOTIDE SEQUENCE</scope>
</reference>
<protein>
    <submittedName>
        <fullName evidence="2">Uncharacterized protein</fullName>
    </submittedName>
</protein>
<dbReference type="EMBL" id="UOFO01000129">
    <property type="protein sequence ID" value="VAW87716.1"/>
    <property type="molecule type" value="Genomic_DNA"/>
</dbReference>
<dbReference type="AlphaFoldDB" id="A0A3B1A485"/>
<sequence>MSNKAIPTLQYYTSAEIVNGNDRKKSIAALKSLVVKLRDIPSTYTEFANAEKSLPEELSQILRLLATTCKQLTHSKTENAEPSEIIMNAKQMCTIAGILRKILHVQQVSDYRALGLNDEATQEQIYNHYRWLNSLFSFDETIDPKRRSIRRIMQAYITLNNLRLPNEGDTSPSVMKDIQELKADSTSIANKQTVVLVQTPEVNQRKRLGKLTLVIVLLTVPSGLGWWSLSSSDVQTVVTMTTKEIALPKRQPQKLQQIAIIEENQTNETTEEKPKPQSENNIETPQPVELIVSLTQPRKKVSKPETDTTKPNISVVATDEPKSETGTIKPNVSVVATDETAENPSKKSDSIVTIKKQENLTITSEKKSIEIAKSKIATEIELAIKSANDWKRGIGRGFSPLPPIAPVRK</sequence>
<evidence type="ECO:0000256" key="1">
    <source>
        <dbReference type="SAM" id="MobiDB-lite"/>
    </source>
</evidence>
<accession>A0A3B1A485</accession>
<gene>
    <name evidence="2" type="ORF">MNBD_GAMMA16-1298</name>
</gene>
<name>A0A3B1A485_9ZZZZ</name>
<evidence type="ECO:0000313" key="2">
    <source>
        <dbReference type="EMBL" id="VAW87716.1"/>
    </source>
</evidence>